<dbReference type="Proteomes" id="UP000192578">
    <property type="component" value="Unassembled WGS sequence"/>
</dbReference>
<dbReference type="EMBL" id="MTYJ01000021">
    <property type="protein sequence ID" value="OQV21818.1"/>
    <property type="molecule type" value="Genomic_DNA"/>
</dbReference>
<keyword evidence="3" id="KW-0282">Flagellum</keyword>
<feature type="coiled-coil region" evidence="4">
    <location>
        <begin position="272"/>
        <end position="299"/>
    </location>
</feature>
<dbReference type="PANTHER" id="PTHR19960">
    <property type="entry name" value="TEKTIN"/>
    <property type="match status" value="1"/>
</dbReference>
<comment type="subcellular location">
    <subcellularLocation>
        <location evidence="3">Cytoplasm</location>
        <location evidence="3">Cytoskeleton</location>
        <location evidence="3">Cilium axoneme</location>
    </subcellularLocation>
</comment>
<keyword evidence="3" id="KW-0969">Cilium</keyword>
<comment type="similarity">
    <text evidence="1 3">Belongs to the tektin family.</text>
</comment>
<feature type="coiled-coil region" evidence="4">
    <location>
        <begin position="126"/>
        <end position="178"/>
    </location>
</feature>
<evidence type="ECO:0000256" key="1">
    <source>
        <dbReference type="ARBA" id="ARBA00007209"/>
    </source>
</evidence>
<organism evidence="5 6">
    <name type="scientific">Hypsibius exemplaris</name>
    <name type="common">Freshwater tardigrade</name>
    <dbReference type="NCBI Taxonomy" id="2072580"/>
    <lineage>
        <taxon>Eukaryota</taxon>
        <taxon>Metazoa</taxon>
        <taxon>Ecdysozoa</taxon>
        <taxon>Tardigrada</taxon>
        <taxon>Eutardigrada</taxon>
        <taxon>Parachela</taxon>
        <taxon>Hypsibioidea</taxon>
        <taxon>Hypsibiidae</taxon>
        <taxon>Hypsibius</taxon>
    </lineage>
</organism>
<dbReference type="InterPro" id="IPR048256">
    <property type="entry name" value="Tektin-like"/>
</dbReference>
<dbReference type="InterPro" id="IPR000435">
    <property type="entry name" value="Tektins"/>
</dbReference>
<evidence type="ECO:0000256" key="4">
    <source>
        <dbReference type="SAM" id="Coils"/>
    </source>
</evidence>
<dbReference type="GO" id="GO:0005930">
    <property type="term" value="C:axoneme"/>
    <property type="evidence" value="ECO:0007669"/>
    <property type="project" value="UniProtKB-SubCell"/>
</dbReference>
<dbReference type="GO" id="GO:0060271">
    <property type="term" value="P:cilium assembly"/>
    <property type="evidence" value="ECO:0007669"/>
    <property type="project" value="UniProtKB-UniRule"/>
</dbReference>
<dbReference type="GO" id="GO:0060294">
    <property type="term" value="P:cilium movement involved in cell motility"/>
    <property type="evidence" value="ECO:0007669"/>
    <property type="project" value="UniProtKB-UniRule"/>
</dbReference>
<dbReference type="AlphaFoldDB" id="A0A1W0X2Z7"/>
<dbReference type="GO" id="GO:0015630">
    <property type="term" value="C:microtubule cytoskeleton"/>
    <property type="evidence" value="ECO:0007669"/>
    <property type="project" value="UniProtKB-UniRule"/>
</dbReference>
<keyword evidence="3" id="KW-0966">Cell projection</keyword>
<protein>
    <recommendedName>
        <fullName evidence="3">Tektin</fullName>
    </recommendedName>
</protein>
<keyword evidence="2" id="KW-0963">Cytoplasm</keyword>
<evidence type="ECO:0000256" key="3">
    <source>
        <dbReference type="RuleBase" id="RU367040"/>
    </source>
</evidence>
<gene>
    <name evidence="5" type="ORF">BV898_04392</name>
</gene>
<keyword evidence="4" id="KW-0175">Coiled coil</keyword>
<dbReference type="GO" id="GO:0005634">
    <property type="term" value="C:nucleus"/>
    <property type="evidence" value="ECO:0007669"/>
    <property type="project" value="TreeGrafter"/>
</dbReference>
<evidence type="ECO:0000256" key="2">
    <source>
        <dbReference type="ARBA" id="ARBA00022490"/>
    </source>
</evidence>
<evidence type="ECO:0000313" key="5">
    <source>
        <dbReference type="EMBL" id="OQV21818.1"/>
    </source>
</evidence>
<keyword evidence="6" id="KW-1185">Reference proteome</keyword>
<evidence type="ECO:0000313" key="6">
    <source>
        <dbReference type="Proteomes" id="UP000192578"/>
    </source>
</evidence>
<dbReference type="PANTHER" id="PTHR19960:SF7">
    <property type="entry name" value="TEKTIN"/>
    <property type="match status" value="1"/>
</dbReference>
<reference evidence="6" key="1">
    <citation type="submission" date="2017-01" db="EMBL/GenBank/DDBJ databases">
        <title>Comparative genomics of anhydrobiosis in the tardigrade Hypsibius dujardini.</title>
        <authorList>
            <person name="Yoshida Y."/>
            <person name="Koutsovoulos G."/>
            <person name="Laetsch D."/>
            <person name="Stevens L."/>
            <person name="Kumar S."/>
            <person name="Horikawa D."/>
            <person name="Ishino K."/>
            <person name="Komine S."/>
            <person name="Tomita M."/>
            <person name="Blaxter M."/>
            <person name="Arakawa K."/>
        </authorList>
    </citation>
    <scope>NUCLEOTIDE SEQUENCE [LARGE SCALE GENOMIC DNA]</scope>
    <source>
        <strain evidence="6">Z151</strain>
    </source>
</reference>
<comment type="caution">
    <text evidence="5">The sequence shown here is derived from an EMBL/GenBank/DDBJ whole genome shotgun (WGS) entry which is preliminary data.</text>
</comment>
<dbReference type="Pfam" id="PF03148">
    <property type="entry name" value="Tektin"/>
    <property type="match status" value="1"/>
</dbReference>
<accession>A0A1W0X2Z7</accession>
<name>A0A1W0X2Z7_HYPEX</name>
<sequence length="431" mass="50475">MAQDHGYLPCELEQFNRNMEHASADIRGQALHERHGAEWLRQEAKLRTSWDEHGNRMRLKDRIDHVKALRSRLQEVWDLVDREEKLLGSEKTRLDKGLTGRHDLIMNVSGECEMLSQAREGINNVHDEVEDRLRKERELATQIRRDLERKNRESLKVLEDLQRVKHLLTKDLEDKDQAVNSDQAQLDLTHNSHSMSLKPDILRIPRALVTMRAWLERSLENLRLATRLLDNATVLRNHITTLFSKVMHDSDKEAHATDFAYRKRYHDTLMAARKLDHNRQNLAEEIKAVENDIQATQTAEDNLTPSMKLAHTRIENRNQRPNHELTMDVPQEGLLLEAGNLAHFKAALFHKNSLLRARWNDLREQLHRVELDLDRKLKCLEMDKRAMTLRQGSMNPVAEKNVIDHVVERHSKALSMDPDERYRKEAPRVLV</sequence>
<dbReference type="OrthoDB" id="10054259at2759"/>
<proteinExistence type="inferred from homology"/>